<dbReference type="SUPFAM" id="SSF57567">
    <property type="entry name" value="Serine protease inhibitors"/>
    <property type="match status" value="1"/>
</dbReference>
<dbReference type="EnsemblMetazoa" id="PPA14092.1">
    <property type="protein sequence ID" value="PPA14092.1"/>
    <property type="gene ID" value="WBGene00103646"/>
</dbReference>
<dbReference type="GO" id="GO:0004867">
    <property type="term" value="F:serine-type endopeptidase inhibitor activity"/>
    <property type="evidence" value="ECO:0007669"/>
    <property type="project" value="UniProtKB-KW"/>
</dbReference>
<dbReference type="Gene3D" id="2.10.25.10">
    <property type="entry name" value="Laminin"/>
    <property type="match status" value="1"/>
</dbReference>
<evidence type="ECO:0000313" key="3">
    <source>
        <dbReference type="Proteomes" id="UP000005239"/>
    </source>
</evidence>
<dbReference type="OrthoDB" id="5876692at2759"/>
<dbReference type="CDD" id="cd19941">
    <property type="entry name" value="TIL"/>
    <property type="match status" value="1"/>
</dbReference>
<evidence type="ECO:0000313" key="2">
    <source>
        <dbReference type="EnsemblMetazoa" id="PPA14092.1"/>
    </source>
</evidence>
<sequence length="435" mass="48749">RDSISTLPSLPVSPPPPFLPSIMLSILVYYVLSAEELSSNISDSSSSLLFQSMNESFNSTAFYHSSYRGDAIRNSLLLHIGYLPIYFLAATAYRSSLVRVKYRNTIIFSGVIQFLLTLPYTLFLTWFALFVSEEIETTVLSCTIMRIGLSVLNYASYNALTVPQLNAISVSRLISVVFKHQVGLLCNMIVLFVASFPMIPLFISIFIVGENRDGDPQCGPILFFPEHYTQVLRIWHIYVFAIPLIAVFLNAITAVYLLYQRFNRLAAGSKTKRVNEFYIAFALLMQSIIPALTMTMKGYRSVVTIYALQPPPWVKELVDTTSFLTTGLNMTASMVFIREFFEVVVTHRDERINTGCKFFSIFVLSALIACGSAQNPSCGKNERYNVCGNHCEPKCGQYGGFPCILLCGPPACVCEENFYRHANGHCATKQECSKQ</sequence>
<keyword evidence="1" id="KW-0646">Protease inhibitor</keyword>
<dbReference type="PANTHER" id="PTHR38614:SF1">
    <property type="entry name" value="G_PROTEIN_RECEP_F1_2 DOMAIN-CONTAINING PROTEIN"/>
    <property type="match status" value="1"/>
</dbReference>
<evidence type="ECO:0000256" key="1">
    <source>
        <dbReference type="ARBA" id="ARBA00022900"/>
    </source>
</evidence>
<dbReference type="InterPro" id="IPR002919">
    <property type="entry name" value="TIL_dom"/>
</dbReference>
<gene>
    <name evidence="2" type="primary">WBGene00103646</name>
</gene>
<accession>A0A2A6CSM6</accession>
<protein>
    <submittedName>
        <fullName evidence="2">TIL domain-containing protein</fullName>
    </submittedName>
</protein>
<name>A0A2A6CSM6_PRIPA</name>
<reference evidence="3" key="1">
    <citation type="journal article" date="2008" name="Nat. Genet.">
        <title>The Pristionchus pacificus genome provides a unique perspective on nematode lifestyle and parasitism.</title>
        <authorList>
            <person name="Dieterich C."/>
            <person name="Clifton S.W."/>
            <person name="Schuster L.N."/>
            <person name="Chinwalla A."/>
            <person name="Delehaunty K."/>
            <person name="Dinkelacker I."/>
            <person name="Fulton L."/>
            <person name="Fulton R."/>
            <person name="Godfrey J."/>
            <person name="Minx P."/>
            <person name="Mitreva M."/>
            <person name="Roeseler W."/>
            <person name="Tian H."/>
            <person name="Witte H."/>
            <person name="Yang S.P."/>
            <person name="Wilson R.K."/>
            <person name="Sommer R.J."/>
        </authorList>
    </citation>
    <scope>NUCLEOTIDE SEQUENCE [LARGE SCALE GENOMIC DNA]</scope>
    <source>
        <strain evidence="3">PS312</strain>
    </source>
</reference>
<dbReference type="Pfam" id="PF01826">
    <property type="entry name" value="TIL"/>
    <property type="match status" value="1"/>
</dbReference>
<dbReference type="InterPro" id="IPR010601">
    <property type="entry name" value="DUF1182"/>
</dbReference>
<dbReference type="PANTHER" id="PTHR38614">
    <property type="entry name" value="PROTEIN CBG09954"/>
    <property type="match status" value="1"/>
</dbReference>
<reference evidence="2" key="2">
    <citation type="submission" date="2022-06" db="UniProtKB">
        <authorList>
            <consortium name="EnsemblMetazoa"/>
        </authorList>
    </citation>
    <scope>IDENTIFICATION</scope>
    <source>
        <strain evidence="2">PS312</strain>
    </source>
</reference>
<organism evidence="2 3">
    <name type="scientific">Pristionchus pacificus</name>
    <name type="common">Parasitic nematode worm</name>
    <dbReference type="NCBI Taxonomy" id="54126"/>
    <lineage>
        <taxon>Eukaryota</taxon>
        <taxon>Metazoa</taxon>
        <taxon>Ecdysozoa</taxon>
        <taxon>Nematoda</taxon>
        <taxon>Chromadorea</taxon>
        <taxon>Rhabditida</taxon>
        <taxon>Rhabditina</taxon>
        <taxon>Diplogasteromorpha</taxon>
        <taxon>Diplogasteroidea</taxon>
        <taxon>Neodiplogasteridae</taxon>
        <taxon>Pristionchus</taxon>
    </lineage>
</organism>
<dbReference type="InterPro" id="IPR036084">
    <property type="entry name" value="Ser_inhib-like_sf"/>
</dbReference>
<proteinExistence type="predicted"/>
<dbReference type="AlphaFoldDB" id="A0A2A6CSM6"/>
<dbReference type="Proteomes" id="UP000005239">
    <property type="component" value="Unassembled WGS sequence"/>
</dbReference>
<keyword evidence="3" id="KW-1185">Reference proteome</keyword>
<accession>A0A8R1U9G0</accession>
<keyword evidence="1" id="KW-0722">Serine protease inhibitor</keyword>